<name>A0A381WDZ6_9ZZZZ</name>
<keyword evidence="3" id="KW-0812">Transmembrane</keyword>
<reference evidence="6" key="1">
    <citation type="submission" date="2018-05" db="EMBL/GenBank/DDBJ databases">
        <authorList>
            <person name="Lanie J.A."/>
            <person name="Ng W.-L."/>
            <person name="Kazmierczak K.M."/>
            <person name="Andrzejewski T.M."/>
            <person name="Davidsen T.M."/>
            <person name="Wayne K.J."/>
            <person name="Tettelin H."/>
            <person name="Glass J.I."/>
            <person name="Rusch D."/>
            <person name="Podicherti R."/>
            <person name="Tsui H.-C.T."/>
            <person name="Winkler M.E."/>
        </authorList>
    </citation>
    <scope>NUCLEOTIDE SEQUENCE</scope>
</reference>
<sequence>VVIAIIAILASMLLPALARAKGKANQIKCLSNVRQLHMGLQMYIDDHDDYFPPRISGRENWITSLKPYYVAYAVIKCPSDGYSANHGFLINGFNDFFATRLSKEVFEKWKWPIGMKMAFIPEPSKTITFGEKRKGSRHCHMDFYQGKGNDVKEIDQAKHGGGSSDTVGGSNYTFADGSVRFMKHGTTLSPENLWGVTYQFRKVLPNVNREETDD</sequence>
<evidence type="ECO:0000313" key="6">
    <source>
        <dbReference type="EMBL" id="SVA50684.1"/>
    </source>
</evidence>
<organism evidence="6">
    <name type="scientific">marine metagenome</name>
    <dbReference type="NCBI Taxonomy" id="408172"/>
    <lineage>
        <taxon>unclassified sequences</taxon>
        <taxon>metagenomes</taxon>
        <taxon>ecological metagenomes</taxon>
    </lineage>
</organism>
<comment type="subcellular location">
    <subcellularLocation>
        <location evidence="1">Membrane</location>
        <topology evidence="1">Single-pass membrane protein</topology>
    </subcellularLocation>
</comment>
<dbReference type="PANTHER" id="PTHR30093:SF44">
    <property type="entry name" value="TYPE II SECRETION SYSTEM CORE PROTEIN G"/>
    <property type="match status" value="1"/>
</dbReference>
<evidence type="ECO:0000256" key="4">
    <source>
        <dbReference type="ARBA" id="ARBA00022989"/>
    </source>
</evidence>
<dbReference type="NCBIfam" id="TIGR04294">
    <property type="entry name" value="pre_pil_HX9DG"/>
    <property type="match status" value="1"/>
</dbReference>
<evidence type="ECO:0000256" key="3">
    <source>
        <dbReference type="ARBA" id="ARBA00022692"/>
    </source>
</evidence>
<keyword evidence="4" id="KW-1133">Transmembrane helix</keyword>
<dbReference type="SUPFAM" id="SSF54523">
    <property type="entry name" value="Pili subunits"/>
    <property type="match status" value="1"/>
</dbReference>
<dbReference type="PANTHER" id="PTHR30093">
    <property type="entry name" value="GENERAL SECRETION PATHWAY PROTEIN G"/>
    <property type="match status" value="1"/>
</dbReference>
<dbReference type="AlphaFoldDB" id="A0A381WDZ6"/>
<feature type="non-terminal residue" evidence="6">
    <location>
        <position position="1"/>
    </location>
</feature>
<dbReference type="Gene3D" id="3.30.700.10">
    <property type="entry name" value="Glycoprotein, Type 4 Pilin"/>
    <property type="match status" value="1"/>
</dbReference>
<gene>
    <name evidence="6" type="ORF">METZ01_LOCUS103538</name>
</gene>
<dbReference type="InterPro" id="IPR027558">
    <property type="entry name" value="Pre_pil_HX9DG_C"/>
</dbReference>
<evidence type="ECO:0000256" key="1">
    <source>
        <dbReference type="ARBA" id="ARBA00004167"/>
    </source>
</evidence>
<evidence type="ECO:0008006" key="7">
    <source>
        <dbReference type="Google" id="ProtNLM"/>
    </source>
</evidence>
<accession>A0A381WDZ6</accession>
<keyword evidence="5" id="KW-0472">Membrane</keyword>
<evidence type="ECO:0000256" key="2">
    <source>
        <dbReference type="ARBA" id="ARBA00022481"/>
    </source>
</evidence>
<evidence type="ECO:0000256" key="5">
    <source>
        <dbReference type="ARBA" id="ARBA00023136"/>
    </source>
</evidence>
<dbReference type="EMBL" id="UINC01011489">
    <property type="protein sequence ID" value="SVA50684.1"/>
    <property type="molecule type" value="Genomic_DNA"/>
</dbReference>
<protein>
    <recommendedName>
        <fullName evidence="7">Type II secretion system protein GspG C-terminal domain-containing protein</fullName>
    </recommendedName>
</protein>
<keyword evidence="2" id="KW-0488">Methylation</keyword>
<dbReference type="GO" id="GO:0016020">
    <property type="term" value="C:membrane"/>
    <property type="evidence" value="ECO:0007669"/>
    <property type="project" value="UniProtKB-SubCell"/>
</dbReference>
<proteinExistence type="predicted"/>
<dbReference type="InterPro" id="IPR045584">
    <property type="entry name" value="Pilin-like"/>
</dbReference>